<dbReference type="AlphaFoldDB" id="A0A6B3NN18"/>
<protein>
    <recommendedName>
        <fullName evidence="1">HEPN AbiJ-N-terminal domain-containing protein</fullName>
    </recommendedName>
</protein>
<dbReference type="InterPro" id="IPR049503">
    <property type="entry name" value="AbiJ_NTD4"/>
</dbReference>
<dbReference type="EMBL" id="JAAHBU010000063">
    <property type="protein sequence ID" value="NER63499.1"/>
    <property type="molecule type" value="Genomic_DNA"/>
</dbReference>
<sequence length="278" mass="31374">MREPFSKRHGYAGIQEAEITVREDAPEELRAYLIPLCYECGLGPKALREIVCQALRKQPDRNNWTEYPNVANEVEDLLLECKWFKVYDIIERVLDNLGNHNYRYENYEHFQNELNEYFVENGIGWKLADGQLEMRGPESFETVLSNARQTAEAFGHPTAANELHQAISDLSRRPAPDPTGAIQHAIASLECVARKITGDEKANLGDILKKHTSLIPQPLDQAVSRAWGYASEHGRHLREGRVPSFEEAELLVGISAAVSNYIIKKAQPNSADETGTFI</sequence>
<dbReference type="Proteomes" id="UP000480410">
    <property type="component" value="Unassembled WGS sequence"/>
</dbReference>
<accession>A0A6M0CWJ2</accession>
<dbReference type="Pfam" id="PF18863">
    <property type="entry name" value="AbiJ_NTD4"/>
    <property type="match status" value="1"/>
</dbReference>
<dbReference type="Proteomes" id="UP000482634">
    <property type="component" value="Unassembled WGS sequence"/>
</dbReference>
<evidence type="ECO:0000259" key="1">
    <source>
        <dbReference type="Pfam" id="PF18863"/>
    </source>
</evidence>
<proteinExistence type="predicted"/>
<dbReference type="EMBL" id="JAAHBV010000577">
    <property type="protein sequence ID" value="NER61911.1"/>
    <property type="molecule type" value="Genomic_DNA"/>
</dbReference>
<evidence type="ECO:0000313" key="3">
    <source>
        <dbReference type="EMBL" id="NER63499.1"/>
    </source>
</evidence>
<comment type="caution">
    <text evidence="3">The sequence shown here is derived from an EMBL/GenBank/DDBJ whole genome shotgun (WGS) entry which is preliminary data.</text>
</comment>
<keyword evidence="5" id="KW-1185">Reference proteome</keyword>
<dbReference type="RefSeq" id="WP_163942319.1">
    <property type="nucleotide sequence ID" value="NZ_JAAHBU010000063.1"/>
</dbReference>
<accession>A0A6B3NN18</accession>
<gene>
    <name evidence="2" type="ORF">G3435_22020</name>
    <name evidence="3" type="ORF">G3436_05795</name>
</gene>
<evidence type="ECO:0000313" key="2">
    <source>
        <dbReference type="EMBL" id="NER61911.1"/>
    </source>
</evidence>
<name>A0A6B3NN18_9PSED</name>
<evidence type="ECO:0000313" key="5">
    <source>
        <dbReference type="Proteomes" id="UP000482634"/>
    </source>
</evidence>
<feature type="domain" description="HEPN AbiJ-N-terminal" evidence="1">
    <location>
        <begin position="4"/>
        <end position="147"/>
    </location>
</feature>
<evidence type="ECO:0000313" key="4">
    <source>
        <dbReference type="Proteomes" id="UP000480410"/>
    </source>
</evidence>
<organism evidence="3 5">
    <name type="scientific">Pseudomonas brassicae</name>
    <dbReference type="NCBI Taxonomy" id="2708063"/>
    <lineage>
        <taxon>Bacteria</taxon>
        <taxon>Pseudomonadati</taxon>
        <taxon>Pseudomonadota</taxon>
        <taxon>Gammaproteobacteria</taxon>
        <taxon>Pseudomonadales</taxon>
        <taxon>Pseudomonadaceae</taxon>
        <taxon>Pseudomonas</taxon>
    </lineage>
</organism>
<reference evidence="4 5" key="1">
    <citation type="submission" date="2020-02" db="EMBL/GenBank/DDBJ databases">
        <title>Broccoli isolated Pseudomonas sp.</title>
        <authorList>
            <person name="Fujikawa T."/>
            <person name="Sawada H."/>
        </authorList>
    </citation>
    <scope>NUCLEOTIDE SEQUENCE [LARGE SCALE GENOMIC DNA]</scope>
    <source>
        <strain evidence="3 5">MAFF212427</strain>
        <strain evidence="2 4">MAFF212428</strain>
    </source>
</reference>